<keyword evidence="2 8" id="KW-0812">Transmembrane</keyword>
<dbReference type="Pfam" id="PF05875">
    <property type="entry name" value="Ceramidase"/>
    <property type="match status" value="1"/>
</dbReference>
<gene>
    <name evidence="9" type="ORF">CVM39_10915</name>
    <name evidence="10" type="ORF">SAMN06297129_1184</name>
</gene>
<keyword evidence="4 8" id="KW-1133">Transmembrane helix</keyword>
<dbReference type="AlphaFoldDB" id="A0A285IKI7"/>
<accession>A0A285IKI7</accession>
<feature type="transmembrane region" description="Helical" evidence="8">
    <location>
        <begin position="51"/>
        <end position="73"/>
    </location>
</feature>
<feature type="transmembrane region" description="Helical" evidence="8">
    <location>
        <begin position="136"/>
        <end position="155"/>
    </location>
</feature>
<dbReference type="EMBL" id="OBEA01000002">
    <property type="protein sequence ID" value="SNY47501.1"/>
    <property type="molecule type" value="Genomic_DNA"/>
</dbReference>
<evidence type="ECO:0000313" key="12">
    <source>
        <dbReference type="Proteomes" id="UP000231702"/>
    </source>
</evidence>
<dbReference type="OrthoDB" id="277121at2"/>
<evidence type="ECO:0000256" key="2">
    <source>
        <dbReference type="ARBA" id="ARBA00022692"/>
    </source>
</evidence>
<evidence type="ECO:0000256" key="3">
    <source>
        <dbReference type="ARBA" id="ARBA00022801"/>
    </source>
</evidence>
<reference evidence="10 11" key="1">
    <citation type="submission" date="2017-09" db="EMBL/GenBank/DDBJ databases">
        <authorList>
            <person name="Ehlers B."/>
            <person name="Leendertz F.H."/>
        </authorList>
    </citation>
    <scope>NUCLEOTIDE SEQUENCE [LARGE SCALE GENOMIC DNA]</scope>
    <source>
        <strain evidence="10 11">CGMCC 1.12662</strain>
    </source>
</reference>
<evidence type="ECO:0000313" key="9">
    <source>
        <dbReference type="EMBL" id="PJE28958.1"/>
    </source>
</evidence>
<proteinExistence type="predicted"/>
<feature type="binding site" evidence="7">
    <location>
        <position position="74"/>
    </location>
    <ligand>
        <name>Zn(2+)</name>
        <dbReference type="ChEBI" id="CHEBI:29105"/>
        <note>catalytic</note>
    </ligand>
</feature>
<feature type="transmembrane region" description="Helical" evidence="8">
    <location>
        <begin position="195"/>
        <end position="212"/>
    </location>
</feature>
<organism evidence="10 11">
    <name type="scientific">Pseudooceanicola antarcticus</name>
    <dbReference type="NCBI Taxonomy" id="1247613"/>
    <lineage>
        <taxon>Bacteria</taxon>
        <taxon>Pseudomonadati</taxon>
        <taxon>Pseudomonadota</taxon>
        <taxon>Alphaproteobacteria</taxon>
        <taxon>Rhodobacterales</taxon>
        <taxon>Paracoccaceae</taxon>
        <taxon>Pseudooceanicola</taxon>
    </lineage>
</organism>
<evidence type="ECO:0000256" key="1">
    <source>
        <dbReference type="ARBA" id="ARBA00004141"/>
    </source>
</evidence>
<feature type="transmembrane region" description="Helical" evidence="8">
    <location>
        <begin position="110"/>
        <end position="130"/>
    </location>
</feature>
<dbReference type="GO" id="GO:0016811">
    <property type="term" value="F:hydrolase activity, acting on carbon-nitrogen (but not peptide) bonds, in linear amides"/>
    <property type="evidence" value="ECO:0007669"/>
    <property type="project" value="InterPro"/>
</dbReference>
<feature type="transmembrane region" description="Helical" evidence="8">
    <location>
        <begin position="167"/>
        <end position="183"/>
    </location>
</feature>
<dbReference type="InterPro" id="IPR008901">
    <property type="entry name" value="ACER"/>
</dbReference>
<feature type="binding site" evidence="7">
    <location>
        <position position="197"/>
    </location>
    <ligand>
        <name>Zn(2+)</name>
        <dbReference type="ChEBI" id="CHEBI:29105"/>
        <note>catalytic</note>
    </ligand>
</feature>
<dbReference type="Proteomes" id="UP000231655">
    <property type="component" value="Unassembled WGS sequence"/>
</dbReference>
<evidence type="ECO:0000256" key="8">
    <source>
        <dbReference type="SAM" id="Phobius"/>
    </source>
</evidence>
<sequence>MDWTRPIDAYCERLGPGLWAEPVNALTNLAFLLAALWSWSRLRDRSRGTGIGLGTGQLLAAVLFVIGLGSGLFHTLANSWSSLADTLPILAFILIYIFAATRDFLERPVWLAALIAVAFLPFAALTAPLFAKLPLYGVSAPYLPVPLLIAIYAGLLRHWKPQTSRGLFIGAGLLMLSLTFRSADELVCRQTAGIGTHFIWHLLNAVMLAWMIETWARHQALHVLAGKARGR</sequence>
<evidence type="ECO:0000256" key="6">
    <source>
        <dbReference type="PIRSR" id="PIRSR608901-1"/>
    </source>
</evidence>
<name>A0A285IKI7_9RHOB</name>
<keyword evidence="7" id="KW-0862">Zinc</keyword>
<evidence type="ECO:0000313" key="10">
    <source>
        <dbReference type="EMBL" id="SNY47501.1"/>
    </source>
</evidence>
<comment type="subcellular location">
    <subcellularLocation>
        <location evidence="1">Membrane</location>
        <topology evidence="1">Multi-pass membrane protein</topology>
    </subcellularLocation>
</comment>
<feature type="binding site" evidence="6">
    <location>
        <position position="21"/>
    </location>
    <ligand>
        <name>Ca(2+)</name>
        <dbReference type="ChEBI" id="CHEBI:29108"/>
    </ligand>
</feature>
<dbReference type="EMBL" id="PGTD01000016">
    <property type="protein sequence ID" value="PJE28958.1"/>
    <property type="molecule type" value="Genomic_DNA"/>
</dbReference>
<evidence type="ECO:0000256" key="7">
    <source>
        <dbReference type="PIRSR" id="PIRSR608901-2"/>
    </source>
</evidence>
<keyword evidence="6" id="KW-0479">Metal-binding</keyword>
<keyword evidence="3" id="KW-0378">Hydrolase</keyword>
<dbReference type="GO" id="GO:0046872">
    <property type="term" value="F:metal ion binding"/>
    <property type="evidence" value="ECO:0007669"/>
    <property type="project" value="UniProtKB-KW"/>
</dbReference>
<evidence type="ECO:0000256" key="5">
    <source>
        <dbReference type="ARBA" id="ARBA00023136"/>
    </source>
</evidence>
<dbReference type="RefSeq" id="WP_097144953.1">
    <property type="nucleotide sequence ID" value="NZ_OBEA01000002.1"/>
</dbReference>
<dbReference type="GO" id="GO:0016020">
    <property type="term" value="C:membrane"/>
    <property type="evidence" value="ECO:0007669"/>
    <property type="project" value="UniProtKB-SubCell"/>
</dbReference>
<evidence type="ECO:0000256" key="4">
    <source>
        <dbReference type="ARBA" id="ARBA00022989"/>
    </source>
</evidence>
<feature type="binding site" evidence="7">
    <location>
        <position position="201"/>
    </location>
    <ligand>
        <name>Zn(2+)</name>
        <dbReference type="ChEBI" id="CHEBI:29105"/>
        <note>catalytic</note>
    </ligand>
</feature>
<feature type="transmembrane region" description="Helical" evidence="8">
    <location>
        <begin position="79"/>
        <end position="98"/>
    </location>
</feature>
<keyword evidence="6" id="KW-0106">Calcium</keyword>
<evidence type="ECO:0000313" key="11">
    <source>
        <dbReference type="Proteomes" id="UP000231655"/>
    </source>
</evidence>
<protein>
    <submittedName>
        <fullName evidence="10">Ceramidase</fullName>
    </submittedName>
</protein>
<dbReference type="GO" id="GO:0006672">
    <property type="term" value="P:ceramide metabolic process"/>
    <property type="evidence" value="ECO:0007669"/>
    <property type="project" value="InterPro"/>
</dbReference>
<feature type="transmembrane region" description="Helical" evidence="8">
    <location>
        <begin position="22"/>
        <end position="39"/>
    </location>
</feature>
<dbReference type="Proteomes" id="UP000231702">
    <property type="component" value="Unassembled WGS sequence"/>
</dbReference>
<comment type="cofactor">
    <cofactor evidence="7">
        <name>Zn(2+)</name>
        <dbReference type="ChEBI" id="CHEBI:29105"/>
    </cofactor>
</comment>
<keyword evidence="12" id="KW-1185">Reference proteome</keyword>
<keyword evidence="5 8" id="KW-0472">Membrane</keyword>
<reference evidence="9 12" key="2">
    <citation type="journal article" date="2018" name="Int. J. Syst. Evol. Microbiol.">
        <title>Pseudooceanicola lipolyticus sp. nov., a marine alphaproteobacterium, reclassification of Oceanicola flagellatus as Pseudooceanicola flagellatus comb. nov. and emended description of the genus Pseudooceanicola.</title>
        <authorList>
            <person name="Huang M.-M."/>
            <person name="Guo L.-L."/>
            <person name="Wu Y.-H."/>
            <person name="Lai Q.-L."/>
            <person name="Shao Z.-Z."/>
            <person name="Wang C.-S."/>
            <person name="Wu M."/>
            <person name="Xu X.-W."/>
        </authorList>
    </citation>
    <scope>NUCLEOTIDE SEQUENCE [LARGE SCALE GENOMIC DNA]</scope>
    <source>
        <strain evidence="9 12">Ar-45</strain>
    </source>
</reference>